<organism evidence="12 13">
    <name type="scientific">Gaiella occulta</name>
    <dbReference type="NCBI Taxonomy" id="1002870"/>
    <lineage>
        <taxon>Bacteria</taxon>
        <taxon>Bacillati</taxon>
        <taxon>Actinomycetota</taxon>
        <taxon>Thermoleophilia</taxon>
        <taxon>Gaiellales</taxon>
        <taxon>Gaiellaceae</taxon>
        <taxon>Gaiella</taxon>
    </lineage>
</organism>
<evidence type="ECO:0000259" key="7">
    <source>
        <dbReference type="Pfam" id="PF00140"/>
    </source>
</evidence>
<feature type="domain" description="RNA polymerase sigma-70 region 4" evidence="11">
    <location>
        <begin position="303"/>
        <end position="353"/>
    </location>
</feature>
<reference evidence="12 13" key="1">
    <citation type="submission" date="2018-07" db="EMBL/GenBank/DDBJ databases">
        <title>High-quality-draft genome sequence of Gaiella occulta.</title>
        <authorList>
            <person name="Severino R."/>
            <person name="Froufe H.J.C."/>
            <person name="Rainey F.A."/>
            <person name="Barroso C."/>
            <person name="Albuquerque L."/>
            <person name="Lobo-Da-Cunha A."/>
            <person name="Da Costa M.S."/>
            <person name="Egas C."/>
        </authorList>
    </citation>
    <scope>NUCLEOTIDE SEQUENCE [LARGE SCALE GENOMIC DNA]</scope>
    <source>
        <strain evidence="12 13">F2-233</strain>
    </source>
</reference>
<dbReference type="InterPro" id="IPR050239">
    <property type="entry name" value="Sigma-70_RNA_pol_init_factors"/>
</dbReference>
<dbReference type="Gene3D" id="1.10.220.120">
    <property type="entry name" value="Sigma-70 factor, region 1.1"/>
    <property type="match status" value="1"/>
</dbReference>
<keyword evidence="4" id="KW-0238">DNA-binding</keyword>
<dbReference type="SUPFAM" id="SSF88659">
    <property type="entry name" value="Sigma3 and sigma4 domains of RNA polymerase sigma factors"/>
    <property type="match status" value="2"/>
</dbReference>
<reference evidence="13" key="2">
    <citation type="journal article" date="2019" name="MicrobiologyOpen">
        <title>High-quality draft genome sequence of Gaiella occulta isolated from a 150 meter deep mineral water borehole and comparison with the genome sequences of other deep-branching lineages of the phylum Actinobacteria.</title>
        <authorList>
            <person name="Severino R."/>
            <person name="Froufe H.J.C."/>
            <person name="Barroso C."/>
            <person name="Albuquerque L."/>
            <person name="Lobo-da-Cunha A."/>
            <person name="da Costa M.S."/>
            <person name="Egas C."/>
        </authorList>
    </citation>
    <scope>NUCLEOTIDE SEQUENCE [LARGE SCALE GENOMIC DNA]</scope>
    <source>
        <strain evidence="13">F2-233</strain>
    </source>
</reference>
<dbReference type="AlphaFoldDB" id="A0A7M2YW21"/>
<evidence type="ECO:0000256" key="3">
    <source>
        <dbReference type="ARBA" id="ARBA00023082"/>
    </source>
</evidence>
<evidence type="ECO:0000256" key="6">
    <source>
        <dbReference type="SAM" id="MobiDB-lite"/>
    </source>
</evidence>
<evidence type="ECO:0000256" key="5">
    <source>
        <dbReference type="ARBA" id="ARBA00023163"/>
    </source>
</evidence>
<dbReference type="InterPro" id="IPR042189">
    <property type="entry name" value="RNA_pol_sigma_70_r1_1_sf"/>
</dbReference>
<evidence type="ECO:0000259" key="8">
    <source>
        <dbReference type="Pfam" id="PF03979"/>
    </source>
</evidence>
<dbReference type="PRINTS" id="PR00046">
    <property type="entry name" value="SIGMA70FCT"/>
</dbReference>
<dbReference type="InterPro" id="IPR013324">
    <property type="entry name" value="RNA_pol_sigma_r3/r4-like"/>
</dbReference>
<sequence length="364" mass="40941">MTQNQLTELFESDQIKALIERSEERGWVEPTELEAFVLEHELNDEEAEQITRELETMGLEVGEPQSGADEKRSAEERKKEEAEAAVWAAETLSGAADSLQLFLADVGRHKLLTAADEVTLAKRIERGDPVAKRRMIESNLRLVVSIAKGYRGLGVPFLDLIQEGTLGLNRAVEKFDWRRGYKFSTYATWWIRQSVQRAVANHARTIRVPVHVVERQQKLSRAARRLEVELGREATKQELAEATGLPIQHVDEALGAAHASVSLNQTVGADDEGELGDLFADREAADPFEEAEESLRRQGVRRALDALPERERRILELRFGFEGEPWTLEAIGHELDLTRERVRQLEGQALSRLAALRELASLAA</sequence>
<dbReference type="InterPro" id="IPR014284">
    <property type="entry name" value="RNA_pol_sigma-70_dom"/>
</dbReference>
<evidence type="ECO:0000313" key="13">
    <source>
        <dbReference type="Proteomes" id="UP000254134"/>
    </source>
</evidence>
<evidence type="ECO:0000256" key="2">
    <source>
        <dbReference type="ARBA" id="ARBA00023015"/>
    </source>
</evidence>
<evidence type="ECO:0000313" key="12">
    <source>
        <dbReference type="EMBL" id="RDI74351.1"/>
    </source>
</evidence>
<keyword evidence="5" id="KW-0804">Transcription</keyword>
<comment type="similarity">
    <text evidence="1">Belongs to the sigma-70 factor family.</text>
</comment>
<dbReference type="Gene3D" id="1.10.601.10">
    <property type="entry name" value="RNA Polymerase Primary Sigma Factor"/>
    <property type="match status" value="1"/>
</dbReference>
<gene>
    <name evidence="12" type="ORF">Gocc_1927</name>
</gene>
<dbReference type="Pfam" id="PF04539">
    <property type="entry name" value="Sigma70_r3"/>
    <property type="match status" value="1"/>
</dbReference>
<dbReference type="InterPro" id="IPR000943">
    <property type="entry name" value="RNA_pol_sigma70"/>
</dbReference>
<dbReference type="InterPro" id="IPR007627">
    <property type="entry name" value="RNA_pol_sigma70_r2"/>
</dbReference>
<keyword evidence="13" id="KW-1185">Reference proteome</keyword>
<dbReference type="InterPro" id="IPR009042">
    <property type="entry name" value="RNA_pol_sigma70_r1_2"/>
</dbReference>
<feature type="domain" description="RNA polymerase sigma-70 region 3" evidence="9">
    <location>
        <begin position="215"/>
        <end position="289"/>
    </location>
</feature>
<dbReference type="Proteomes" id="UP000254134">
    <property type="component" value="Unassembled WGS sequence"/>
</dbReference>
<dbReference type="InterPro" id="IPR007630">
    <property type="entry name" value="RNA_pol_sigma70_r4"/>
</dbReference>
<dbReference type="Pfam" id="PF00140">
    <property type="entry name" value="Sigma70_r1_2"/>
    <property type="match status" value="1"/>
</dbReference>
<proteinExistence type="inferred from homology"/>
<evidence type="ECO:0000259" key="10">
    <source>
        <dbReference type="Pfam" id="PF04542"/>
    </source>
</evidence>
<dbReference type="InterPro" id="IPR013325">
    <property type="entry name" value="RNA_pol_sigma_r2"/>
</dbReference>
<evidence type="ECO:0000259" key="11">
    <source>
        <dbReference type="Pfam" id="PF04545"/>
    </source>
</evidence>
<dbReference type="NCBIfam" id="TIGR02937">
    <property type="entry name" value="sigma70-ECF"/>
    <property type="match status" value="1"/>
</dbReference>
<dbReference type="EMBL" id="QQZY01000004">
    <property type="protein sequence ID" value="RDI74351.1"/>
    <property type="molecule type" value="Genomic_DNA"/>
</dbReference>
<evidence type="ECO:0000256" key="4">
    <source>
        <dbReference type="ARBA" id="ARBA00023125"/>
    </source>
</evidence>
<name>A0A7M2YW21_9ACTN</name>
<dbReference type="CDD" id="cd06171">
    <property type="entry name" value="Sigma70_r4"/>
    <property type="match status" value="1"/>
</dbReference>
<dbReference type="RefSeq" id="WP_245904903.1">
    <property type="nucleotide sequence ID" value="NZ_QQZY01000004.1"/>
</dbReference>
<dbReference type="FunFam" id="1.10.601.10:FF:000001">
    <property type="entry name" value="RNA polymerase sigma factor SigA"/>
    <property type="match status" value="1"/>
</dbReference>
<dbReference type="GO" id="GO:0006352">
    <property type="term" value="P:DNA-templated transcription initiation"/>
    <property type="evidence" value="ECO:0007669"/>
    <property type="project" value="InterPro"/>
</dbReference>
<dbReference type="Gene3D" id="1.10.10.10">
    <property type="entry name" value="Winged helix-like DNA-binding domain superfamily/Winged helix DNA-binding domain"/>
    <property type="match status" value="2"/>
</dbReference>
<dbReference type="SUPFAM" id="SSF88946">
    <property type="entry name" value="Sigma2 domain of RNA polymerase sigma factors"/>
    <property type="match status" value="1"/>
</dbReference>
<dbReference type="Pfam" id="PF03979">
    <property type="entry name" value="Sigma70_r1_1"/>
    <property type="match status" value="1"/>
</dbReference>
<dbReference type="PANTHER" id="PTHR30603:SF60">
    <property type="entry name" value="RNA POLYMERASE SIGMA FACTOR RPOD"/>
    <property type="match status" value="1"/>
</dbReference>
<feature type="domain" description="RNA polymerase sigma-70 region 2" evidence="10">
    <location>
        <begin position="135"/>
        <end position="204"/>
    </location>
</feature>
<keyword evidence="2" id="KW-0805">Transcription regulation</keyword>
<protein>
    <submittedName>
        <fullName evidence="12">Sigma70-ECF: RNA polymerase sigma-70 protein</fullName>
    </submittedName>
</protein>
<evidence type="ECO:0000259" key="9">
    <source>
        <dbReference type="Pfam" id="PF04539"/>
    </source>
</evidence>
<feature type="domain" description="RNA polymerase sigma-70 region 1.2" evidence="7">
    <location>
        <begin position="97"/>
        <end position="128"/>
    </location>
</feature>
<keyword evidence="3" id="KW-0731">Sigma factor</keyword>
<comment type="caution">
    <text evidence="12">The sequence shown here is derived from an EMBL/GenBank/DDBJ whole genome shotgun (WGS) entry which is preliminary data.</text>
</comment>
<dbReference type="Pfam" id="PF04545">
    <property type="entry name" value="Sigma70_r4"/>
    <property type="match status" value="1"/>
</dbReference>
<dbReference type="Pfam" id="PF04542">
    <property type="entry name" value="Sigma70_r2"/>
    <property type="match status" value="1"/>
</dbReference>
<dbReference type="GO" id="GO:0016987">
    <property type="term" value="F:sigma factor activity"/>
    <property type="evidence" value="ECO:0007669"/>
    <property type="project" value="UniProtKB-KW"/>
</dbReference>
<feature type="region of interest" description="Disordered" evidence="6">
    <location>
        <begin position="57"/>
        <end position="79"/>
    </location>
</feature>
<dbReference type="InterPro" id="IPR036388">
    <property type="entry name" value="WH-like_DNA-bd_sf"/>
</dbReference>
<evidence type="ECO:0000256" key="1">
    <source>
        <dbReference type="ARBA" id="ARBA00007788"/>
    </source>
</evidence>
<feature type="domain" description="RNA polymerase sigma factor 70 region 1.1" evidence="8">
    <location>
        <begin position="12"/>
        <end position="82"/>
    </location>
</feature>
<accession>A0A7M2YW21</accession>
<dbReference type="InterPro" id="IPR007624">
    <property type="entry name" value="RNA_pol_sigma70_r3"/>
</dbReference>
<feature type="compositionally biased region" description="Basic and acidic residues" evidence="6">
    <location>
        <begin position="68"/>
        <end position="79"/>
    </location>
</feature>
<dbReference type="PANTHER" id="PTHR30603">
    <property type="entry name" value="RNA POLYMERASE SIGMA FACTOR RPO"/>
    <property type="match status" value="1"/>
</dbReference>
<dbReference type="GO" id="GO:0003677">
    <property type="term" value="F:DNA binding"/>
    <property type="evidence" value="ECO:0007669"/>
    <property type="project" value="UniProtKB-KW"/>
</dbReference>
<dbReference type="InterPro" id="IPR007127">
    <property type="entry name" value="RNA_pol_sigma_70_r1_1"/>
</dbReference>